<evidence type="ECO:0000313" key="2">
    <source>
        <dbReference type="Proteomes" id="UP000283832"/>
    </source>
</evidence>
<gene>
    <name evidence="1" type="ORF">D2L64_06900</name>
</gene>
<dbReference type="RefSeq" id="WP_119573851.1">
    <property type="nucleotide sequence ID" value="NZ_QXEC01000004.1"/>
</dbReference>
<organism evidence="1 2">
    <name type="scientific">Micromonospora radicis</name>
    <dbReference type="NCBI Taxonomy" id="1894971"/>
    <lineage>
        <taxon>Bacteria</taxon>
        <taxon>Bacillati</taxon>
        <taxon>Actinomycetota</taxon>
        <taxon>Actinomycetes</taxon>
        <taxon>Micromonosporales</taxon>
        <taxon>Micromonosporaceae</taxon>
        <taxon>Micromonospora</taxon>
    </lineage>
</organism>
<dbReference type="OrthoDB" id="3390659at2"/>
<accession>A0A418MY35</accession>
<dbReference type="EMBL" id="QXEC01000004">
    <property type="protein sequence ID" value="RIV40043.1"/>
    <property type="molecule type" value="Genomic_DNA"/>
</dbReference>
<sequence>MNLVSAQTDGGAAEVDGRILVIANDDTFAHTYPDLPRMLAEQSEGDPLRGAVEFFDTAGLRLVPLFDPQWQLVGLLPSSEPADPAAVLSRLRAVRDHLERFLRDNPDFAGQSRLDVTEAVAAVPVLDGPLTDAVDKMPWHNHGSRGNFLHNAMHAAGWAH</sequence>
<proteinExistence type="predicted"/>
<name>A0A418MY35_9ACTN</name>
<evidence type="ECO:0000313" key="1">
    <source>
        <dbReference type="EMBL" id="RIV40043.1"/>
    </source>
</evidence>
<reference evidence="1 2" key="1">
    <citation type="submission" date="2018-08" db="EMBL/GenBank/DDBJ databases">
        <title>Jishengella sp. nov., isolated from a root of Azadirachta indica A. Juss. var. siamensis Valenton.</title>
        <authorList>
            <person name="Kuncharoen N."/>
            <person name="Tanasupawat S."/>
            <person name="Kudo T."/>
            <person name="Ohkuma M."/>
        </authorList>
    </citation>
    <scope>NUCLEOTIDE SEQUENCE [LARGE SCALE GENOMIC DNA]</scope>
    <source>
        <strain evidence="1 2">AZ1-13</strain>
    </source>
</reference>
<protein>
    <submittedName>
        <fullName evidence="1">Uncharacterized protein</fullName>
    </submittedName>
</protein>
<comment type="caution">
    <text evidence="1">The sequence shown here is derived from an EMBL/GenBank/DDBJ whole genome shotgun (WGS) entry which is preliminary data.</text>
</comment>
<keyword evidence="2" id="KW-1185">Reference proteome</keyword>
<dbReference type="Proteomes" id="UP000283832">
    <property type="component" value="Unassembled WGS sequence"/>
</dbReference>
<dbReference type="AlphaFoldDB" id="A0A418MY35"/>